<protein>
    <submittedName>
        <fullName evidence="1">Uncharacterized protein</fullName>
    </submittedName>
</protein>
<evidence type="ECO:0000313" key="1">
    <source>
        <dbReference type="EnsemblPlants" id="Kaladp0068s0227.1.v1.1.CDS.1"/>
    </source>
</evidence>
<dbReference type="Proteomes" id="UP000594263">
    <property type="component" value="Unplaced"/>
</dbReference>
<proteinExistence type="predicted"/>
<organism evidence="1 2">
    <name type="scientific">Kalanchoe fedtschenkoi</name>
    <name type="common">Lavender scallops</name>
    <name type="synonym">South American air plant</name>
    <dbReference type="NCBI Taxonomy" id="63787"/>
    <lineage>
        <taxon>Eukaryota</taxon>
        <taxon>Viridiplantae</taxon>
        <taxon>Streptophyta</taxon>
        <taxon>Embryophyta</taxon>
        <taxon>Tracheophyta</taxon>
        <taxon>Spermatophyta</taxon>
        <taxon>Magnoliopsida</taxon>
        <taxon>eudicotyledons</taxon>
        <taxon>Gunneridae</taxon>
        <taxon>Pentapetalae</taxon>
        <taxon>Saxifragales</taxon>
        <taxon>Crassulaceae</taxon>
        <taxon>Kalanchoe</taxon>
    </lineage>
</organism>
<keyword evidence="2" id="KW-1185">Reference proteome</keyword>
<sequence>MLAMGFLSRRSSRTLAAFFSASPALEPWPHVSRSTMCLAESWPCKVILRSGSRRLAVAEKATIESRSDVPRKEITRRIARFSMCNLEPPMLPLTSRTATKSIGAARRRH</sequence>
<reference evidence="1" key="1">
    <citation type="submission" date="2021-01" db="UniProtKB">
        <authorList>
            <consortium name="EnsemblPlants"/>
        </authorList>
    </citation>
    <scope>IDENTIFICATION</scope>
</reference>
<name>A0A7N0UHH0_KALFE</name>
<evidence type="ECO:0000313" key="2">
    <source>
        <dbReference type="Proteomes" id="UP000594263"/>
    </source>
</evidence>
<dbReference type="Gramene" id="Kaladp0068s0227.1.v1.1">
    <property type="protein sequence ID" value="Kaladp0068s0227.1.v1.1.CDS.1"/>
    <property type="gene ID" value="Kaladp0068s0227.v1.1"/>
</dbReference>
<dbReference type="EnsemblPlants" id="Kaladp0068s0227.1.v1.1">
    <property type="protein sequence ID" value="Kaladp0068s0227.1.v1.1.CDS.1"/>
    <property type="gene ID" value="Kaladp0068s0227.v1.1"/>
</dbReference>
<dbReference type="AlphaFoldDB" id="A0A7N0UHH0"/>
<dbReference type="OMA" id="RRDDITC"/>
<accession>A0A7N0UHH0</accession>